<evidence type="ECO:0000256" key="1">
    <source>
        <dbReference type="ARBA" id="ARBA00020920"/>
    </source>
</evidence>
<reference evidence="4 5" key="1">
    <citation type="journal article" date="2015" name="Genome Biol. Evol.">
        <title>The genome of winter moth (Operophtera brumata) provides a genomic perspective on sexual dimorphism and phenology.</title>
        <authorList>
            <person name="Derks M.F."/>
            <person name="Smit S."/>
            <person name="Salis L."/>
            <person name="Schijlen E."/>
            <person name="Bossers A."/>
            <person name="Mateman C."/>
            <person name="Pijl A.S."/>
            <person name="de Ridder D."/>
            <person name="Groenen M.A."/>
            <person name="Visser M.E."/>
            <person name="Megens H.J."/>
        </authorList>
    </citation>
    <scope>NUCLEOTIDE SEQUENCE [LARGE SCALE GENOMIC DNA]</scope>
    <source>
        <strain evidence="4">WM2013NL</strain>
        <tissue evidence="4">Head and thorax</tissue>
    </source>
</reference>
<dbReference type="Proteomes" id="UP000037510">
    <property type="component" value="Unassembled WGS sequence"/>
</dbReference>
<dbReference type="CDD" id="cd06257">
    <property type="entry name" value="DnaJ"/>
    <property type="match status" value="1"/>
</dbReference>
<dbReference type="GO" id="GO:0016671">
    <property type="term" value="F:oxidoreductase activity, acting on a sulfur group of donors, disulfide as acceptor"/>
    <property type="evidence" value="ECO:0007669"/>
    <property type="project" value="TreeGrafter"/>
</dbReference>
<sequence length="148" mass="17066">TSFITSNYRLKYIIITCILVGAVNLTDVSFYEILGVTKQASALDIRQAYKKLTLTRDTSMIYTGPTRHIHANTTTSHKQNNYLDEGFYFINFYSPFCPPCQNVADHWKKLAEMYKGVVKIGAVNCKYYNSFCYNSMRISSYPTLIFYP</sequence>
<dbReference type="GO" id="GO:0051787">
    <property type="term" value="F:misfolded protein binding"/>
    <property type="evidence" value="ECO:0007669"/>
    <property type="project" value="TreeGrafter"/>
</dbReference>
<feature type="transmembrane region" description="Helical" evidence="2">
    <location>
        <begin position="12"/>
        <end position="31"/>
    </location>
</feature>
<protein>
    <recommendedName>
        <fullName evidence="1">DnaJ homolog subfamily C member 10</fullName>
    </recommendedName>
</protein>
<dbReference type="GO" id="GO:0036498">
    <property type="term" value="P:IRE1-mediated unfolded protein response"/>
    <property type="evidence" value="ECO:0007669"/>
    <property type="project" value="TreeGrafter"/>
</dbReference>
<comment type="caution">
    <text evidence="4">The sequence shown here is derived from an EMBL/GenBank/DDBJ whole genome shotgun (WGS) entry which is preliminary data.</text>
</comment>
<dbReference type="PANTHER" id="PTHR44340:SF1">
    <property type="entry name" value="DNAJ HOMOLOG SUBFAMILY C MEMBER 10"/>
    <property type="match status" value="1"/>
</dbReference>
<keyword evidence="2" id="KW-0472">Membrane</keyword>
<evidence type="ECO:0000313" key="4">
    <source>
        <dbReference type="EMBL" id="KOB78203.1"/>
    </source>
</evidence>
<dbReference type="EMBL" id="JTDY01000225">
    <property type="protein sequence ID" value="KOB78203.1"/>
    <property type="molecule type" value="Genomic_DNA"/>
</dbReference>
<dbReference type="PROSITE" id="PS00194">
    <property type="entry name" value="THIOREDOXIN_1"/>
    <property type="match status" value="1"/>
</dbReference>
<name>A0A0L7LRV5_OPEBR</name>
<dbReference type="InterPro" id="IPR052460">
    <property type="entry name" value="ER_disulfide_reductase"/>
</dbReference>
<proteinExistence type="predicted"/>
<dbReference type="Gene3D" id="3.40.30.10">
    <property type="entry name" value="Glutaredoxin"/>
    <property type="match status" value="1"/>
</dbReference>
<dbReference type="PANTHER" id="PTHR44340">
    <property type="entry name" value="DNAJ HOMOLOG SUBFAMILY C MEMBER 10"/>
    <property type="match status" value="1"/>
</dbReference>
<feature type="domain" description="J" evidence="3">
    <location>
        <begin position="29"/>
        <end position="132"/>
    </location>
</feature>
<dbReference type="STRING" id="104452.A0A0L7LRV5"/>
<dbReference type="SUPFAM" id="SSF52833">
    <property type="entry name" value="Thioredoxin-like"/>
    <property type="match status" value="1"/>
</dbReference>
<dbReference type="InterPro" id="IPR036869">
    <property type="entry name" value="J_dom_sf"/>
</dbReference>
<dbReference type="InterPro" id="IPR001623">
    <property type="entry name" value="DnaJ_domain"/>
</dbReference>
<dbReference type="GO" id="GO:0015035">
    <property type="term" value="F:protein-disulfide reductase activity"/>
    <property type="evidence" value="ECO:0007669"/>
    <property type="project" value="TreeGrafter"/>
</dbReference>
<keyword evidence="5" id="KW-1185">Reference proteome</keyword>
<keyword evidence="2" id="KW-0812">Transmembrane</keyword>
<accession>A0A0L7LRV5</accession>
<dbReference type="Gene3D" id="1.10.287.110">
    <property type="entry name" value="DnaJ domain"/>
    <property type="match status" value="1"/>
</dbReference>
<dbReference type="InterPro" id="IPR036249">
    <property type="entry name" value="Thioredoxin-like_sf"/>
</dbReference>
<dbReference type="InterPro" id="IPR013766">
    <property type="entry name" value="Thioredoxin_domain"/>
</dbReference>
<dbReference type="Pfam" id="PF00085">
    <property type="entry name" value="Thioredoxin"/>
    <property type="match status" value="1"/>
</dbReference>
<dbReference type="SUPFAM" id="SSF46565">
    <property type="entry name" value="Chaperone J-domain"/>
    <property type="match status" value="1"/>
</dbReference>
<organism evidence="4 5">
    <name type="scientific">Operophtera brumata</name>
    <name type="common">Winter moth</name>
    <name type="synonym">Phalaena brumata</name>
    <dbReference type="NCBI Taxonomy" id="104452"/>
    <lineage>
        <taxon>Eukaryota</taxon>
        <taxon>Metazoa</taxon>
        <taxon>Ecdysozoa</taxon>
        <taxon>Arthropoda</taxon>
        <taxon>Hexapoda</taxon>
        <taxon>Insecta</taxon>
        <taxon>Pterygota</taxon>
        <taxon>Neoptera</taxon>
        <taxon>Endopterygota</taxon>
        <taxon>Lepidoptera</taxon>
        <taxon>Glossata</taxon>
        <taxon>Ditrysia</taxon>
        <taxon>Geometroidea</taxon>
        <taxon>Geometridae</taxon>
        <taxon>Larentiinae</taxon>
        <taxon>Operophtera</taxon>
    </lineage>
</organism>
<evidence type="ECO:0000313" key="5">
    <source>
        <dbReference type="Proteomes" id="UP000037510"/>
    </source>
</evidence>
<evidence type="ECO:0000259" key="3">
    <source>
        <dbReference type="PROSITE" id="PS50076"/>
    </source>
</evidence>
<evidence type="ECO:0000256" key="2">
    <source>
        <dbReference type="SAM" id="Phobius"/>
    </source>
</evidence>
<dbReference type="GO" id="GO:0005788">
    <property type="term" value="C:endoplasmic reticulum lumen"/>
    <property type="evidence" value="ECO:0007669"/>
    <property type="project" value="TreeGrafter"/>
</dbReference>
<dbReference type="AlphaFoldDB" id="A0A0L7LRV5"/>
<dbReference type="InterPro" id="IPR017937">
    <property type="entry name" value="Thioredoxin_CS"/>
</dbReference>
<feature type="non-terminal residue" evidence="4">
    <location>
        <position position="148"/>
    </location>
</feature>
<feature type="non-terminal residue" evidence="4">
    <location>
        <position position="1"/>
    </location>
</feature>
<dbReference type="PROSITE" id="PS50076">
    <property type="entry name" value="DNAJ_2"/>
    <property type="match status" value="1"/>
</dbReference>
<gene>
    <name evidence="4" type="ORF">OBRU01_02886</name>
</gene>
<keyword evidence="2" id="KW-1133">Transmembrane helix</keyword>